<keyword evidence="2" id="KW-1185">Reference proteome</keyword>
<proteinExistence type="predicted"/>
<reference evidence="1 2" key="1">
    <citation type="submission" date="2024-02" db="EMBL/GenBank/DDBJ databases">
        <title>Chromosome-level genome assembly of the Eurasian Minnow (Phoxinus phoxinus).</title>
        <authorList>
            <person name="Oriowo T.O."/>
            <person name="Martin S."/>
            <person name="Stange M."/>
            <person name="Chrysostomakis Y."/>
            <person name="Brown T."/>
            <person name="Winkler S."/>
            <person name="Kukowka S."/>
            <person name="Myers E.W."/>
            <person name="Bohne A."/>
        </authorList>
    </citation>
    <scope>NUCLEOTIDE SEQUENCE [LARGE SCALE GENOMIC DNA]</scope>
    <source>
        <strain evidence="1">ZFMK-TIS-60720</strain>
        <tissue evidence="1">Whole Organism</tissue>
    </source>
</reference>
<organism evidence="1 2">
    <name type="scientific">Phoxinus phoxinus</name>
    <name type="common">Eurasian minnow</name>
    <dbReference type="NCBI Taxonomy" id="58324"/>
    <lineage>
        <taxon>Eukaryota</taxon>
        <taxon>Metazoa</taxon>
        <taxon>Chordata</taxon>
        <taxon>Craniata</taxon>
        <taxon>Vertebrata</taxon>
        <taxon>Euteleostomi</taxon>
        <taxon>Actinopterygii</taxon>
        <taxon>Neopterygii</taxon>
        <taxon>Teleostei</taxon>
        <taxon>Ostariophysi</taxon>
        <taxon>Cypriniformes</taxon>
        <taxon>Leuciscidae</taxon>
        <taxon>Phoxininae</taxon>
        <taxon>Phoxinus</taxon>
    </lineage>
</organism>
<gene>
    <name evidence="1" type="ORF">R3I93_019119</name>
</gene>
<accession>A0AAN9GVR4</accession>
<dbReference type="Proteomes" id="UP001364617">
    <property type="component" value="Unassembled WGS sequence"/>
</dbReference>
<evidence type="ECO:0000313" key="2">
    <source>
        <dbReference type="Proteomes" id="UP001364617"/>
    </source>
</evidence>
<dbReference type="EMBL" id="JAYKXH010000020">
    <property type="protein sequence ID" value="KAK7132781.1"/>
    <property type="molecule type" value="Genomic_DNA"/>
</dbReference>
<evidence type="ECO:0000313" key="1">
    <source>
        <dbReference type="EMBL" id="KAK7132781.1"/>
    </source>
</evidence>
<name>A0AAN9GVR4_9TELE</name>
<sequence length="71" mass="8074">MNGYTGVVSGRERVEAKRGEKVPVENKYGLENLSRLTLYEASVDCNNRDREIFNYCSPEENKSGCTTKNPR</sequence>
<comment type="caution">
    <text evidence="1">The sequence shown here is derived from an EMBL/GenBank/DDBJ whole genome shotgun (WGS) entry which is preliminary data.</text>
</comment>
<dbReference type="AlphaFoldDB" id="A0AAN9GVR4"/>
<protein>
    <submittedName>
        <fullName evidence="1">Uncharacterized protein</fullName>
    </submittedName>
</protein>